<dbReference type="AlphaFoldDB" id="A0AAU9R6R9"/>
<keyword evidence="10" id="KW-1133">Transmembrane helix</keyword>
<dbReference type="EMBL" id="OU466857">
    <property type="protein sequence ID" value="CAH2033576.1"/>
    <property type="molecule type" value="Genomic_DNA"/>
</dbReference>
<evidence type="ECO:0000313" key="12">
    <source>
        <dbReference type="EMBL" id="CAH2033576.1"/>
    </source>
</evidence>
<feature type="transmembrane region" description="Helical" evidence="10">
    <location>
        <begin position="300"/>
        <end position="317"/>
    </location>
</feature>
<dbReference type="SUPFAM" id="SSF47113">
    <property type="entry name" value="Histone-fold"/>
    <property type="match status" value="1"/>
</dbReference>
<dbReference type="Gene3D" id="1.10.20.10">
    <property type="entry name" value="Histone, subunit A"/>
    <property type="match status" value="1"/>
</dbReference>
<dbReference type="InterPro" id="IPR003958">
    <property type="entry name" value="CBFA_NFYB_domain"/>
</dbReference>
<evidence type="ECO:0000256" key="5">
    <source>
        <dbReference type="ARBA" id="ARBA00023125"/>
    </source>
</evidence>
<dbReference type="Pfam" id="PF00808">
    <property type="entry name" value="CBFD_NFYB_HMF"/>
    <property type="match status" value="1"/>
</dbReference>
<dbReference type="GO" id="GO:0009738">
    <property type="term" value="P:abscisic acid-activated signaling pathway"/>
    <property type="evidence" value="ECO:0007669"/>
    <property type="project" value="UniProtKB-KW"/>
</dbReference>
<evidence type="ECO:0000256" key="2">
    <source>
        <dbReference type="ARBA" id="ARBA00009053"/>
    </source>
</evidence>
<gene>
    <name evidence="12" type="ORF">TAV2_LOCUS515</name>
</gene>
<comment type="subcellular location">
    <subcellularLocation>
        <location evidence="1">Nucleus</location>
    </subcellularLocation>
</comment>
<dbReference type="PANTHER" id="PTHR11064">
    <property type="entry name" value="CCAAT-BINDING TRANSCRIPTION FACTOR-RELATED"/>
    <property type="match status" value="1"/>
</dbReference>
<evidence type="ECO:0000256" key="8">
    <source>
        <dbReference type="ARBA" id="ARBA00023242"/>
    </source>
</evidence>
<dbReference type="Proteomes" id="UP000836841">
    <property type="component" value="Chromosome 1"/>
</dbReference>
<dbReference type="GO" id="GO:0016602">
    <property type="term" value="C:CCAAT-binding factor complex"/>
    <property type="evidence" value="ECO:0007669"/>
    <property type="project" value="InterPro"/>
</dbReference>
<dbReference type="PRINTS" id="PR00615">
    <property type="entry name" value="CCAATSUBUNTA"/>
</dbReference>
<sequence>MERGAPLSHYQLPKPNSGLNLDQQSNSIPTLTGSIVDDKNKSGVGQQQPCMAREQDQYMPIANVIRIMRRILPSHAKISDDAKETIQECVSEYISFVTGEANERCQREQRKTITAEDILYAMSKLGFDDYVGPLNVFINRYREFETDRGCSLRGESSSFKPAFGGSGIGFHGPSLGPPPPGAYGYGMLDQSLVIGGGGGRYYQNGSGQDGSVGGGASSSSSMNGMPTFDQFGQYKSEMDGDRQNRRALITLTIALMLMFTTLRPILNPPADLMNASSIPKPGITTTEADFRVKQVARKSFWAFINSAFALASAAALAQVGKRVAHGSSEVGERVSVILVMLAVTFMSLAGKCVIVARFWPSSLLPALSLIDTLFHAGVFMAEIVGLGRAYKSYFM</sequence>
<feature type="domain" description="Transcription factor CBF/NF-Y/archaeal histone" evidence="11">
    <location>
        <begin position="59"/>
        <end position="122"/>
    </location>
</feature>
<keyword evidence="3" id="KW-0938">Abscisic acid signaling pathway</keyword>
<evidence type="ECO:0000256" key="1">
    <source>
        <dbReference type="ARBA" id="ARBA00004123"/>
    </source>
</evidence>
<keyword evidence="6" id="KW-0010">Activator</keyword>
<feature type="region of interest" description="Disordered" evidence="9">
    <location>
        <begin position="1"/>
        <end position="49"/>
    </location>
</feature>
<organism evidence="12 13">
    <name type="scientific">Thlaspi arvense</name>
    <name type="common">Field penny-cress</name>
    <dbReference type="NCBI Taxonomy" id="13288"/>
    <lineage>
        <taxon>Eukaryota</taxon>
        <taxon>Viridiplantae</taxon>
        <taxon>Streptophyta</taxon>
        <taxon>Embryophyta</taxon>
        <taxon>Tracheophyta</taxon>
        <taxon>Spermatophyta</taxon>
        <taxon>Magnoliopsida</taxon>
        <taxon>eudicotyledons</taxon>
        <taxon>Gunneridae</taxon>
        <taxon>Pentapetalae</taxon>
        <taxon>rosids</taxon>
        <taxon>malvids</taxon>
        <taxon>Brassicales</taxon>
        <taxon>Brassicaceae</taxon>
        <taxon>Thlaspideae</taxon>
        <taxon>Thlaspi</taxon>
    </lineage>
</organism>
<proteinExistence type="inferred from homology"/>
<evidence type="ECO:0000256" key="10">
    <source>
        <dbReference type="SAM" id="Phobius"/>
    </source>
</evidence>
<dbReference type="PANTHER" id="PTHR11064:SF115">
    <property type="entry name" value="NUCLEAR TRANSCRIPTION FACTOR Y SUBUNIT B-9"/>
    <property type="match status" value="1"/>
</dbReference>
<evidence type="ECO:0000256" key="9">
    <source>
        <dbReference type="SAM" id="MobiDB-lite"/>
    </source>
</evidence>
<comment type="similarity">
    <text evidence="2">Belongs to the NFYB/HAP3 subunit family.</text>
</comment>
<feature type="transmembrane region" description="Helical" evidence="10">
    <location>
        <begin position="337"/>
        <end position="360"/>
    </location>
</feature>
<feature type="transmembrane region" description="Helical" evidence="10">
    <location>
        <begin position="372"/>
        <end position="390"/>
    </location>
</feature>
<keyword evidence="4" id="KW-0805">Transcription regulation</keyword>
<keyword evidence="10" id="KW-0472">Membrane</keyword>
<dbReference type="GO" id="GO:0046982">
    <property type="term" value="F:protein heterodimerization activity"/>
    <property type="evidence" value="ECO:0007669"/>
    <property type="project" value="InterPro"/>
</dbReference>
<feature type="transmembrane region" description="Helical" evidence="10">
    <location>
        <begin position="247"/>
        <end position="266"/>
    </location>
</feature>
<keyword evidence="13" id="KW-1185">Reference proteome</keyword>
<feature type="compositionally biased region" description="Polar residues" evidence="9">
    <location>
        <begin position="17"/>
        <end position="33"/>
    </location>
</feature>
<reference evidence="12 13" key="1">
    <citation type="submission" date="2022-03" db="EMBL/GenBank/DDBJ databases">
        <authorList>
            <person name="Nunn A."/>
            <person name="Chopra R."/>
            <person name="Nunn A."/>
            <person name="Contreras Garrido A."/>
        </authorList>
    </citation>
    <scope>NUCLEOTIDE SEQUENCE [LARGE SCALE GENOMIC DNA]</scope>
</reference>
<evidence type="ECO:0000256" key="7">
    <source>
        <dbReference type="ARBA" id="ARBA00023163"/>
    </source>
</evidence>
<dbReference type="InterPro" id="IPR009072">
    <property type="entry name" value="Histone-fold"/>
</dbReference>
<keyword evidence="8" id="KW-0539">Nucleus</keyword>
<evidence type="ECO:0000256" key="6">
    <source>
        <dbReference type="ARBA" id="ARBA00023159"/>
    </source>
</evidence>
<dbReference type="InterPro" id="IPR027113">
    <property type="entry name" value="Transc_fact_NFYB/HAP3"/>
</dbReference>
<dbReference type="CDD" id="cd22907">
    <property type="entry name" value="HFD_NFYB"/>
    <property type="match status" value="1"/>
</dbReference>
<dbReference type="GO" id="GO:0000978">
    <property type="term" value="F:RNA polymerase II cis-regulatory region sequence-specific DNA binding"/>
    <property type="evidence" value="ECO:0007669"/>
    <property type="project" value="TreeGrafter"/>
</dbReference>
<evidence type="ECO:0000256" key="3">
    <source>
        <dbReference type="ARBA" id="ARBA00022682"/>
    </source>
</evidence>
<dbReference type="GO" id="GO:0001228">
    <property type="term" value="F:DNA-binding transcription activator activity, RNA polymerase II-specific"/>
    <property type="evidence" value="ECO:0007669"/>
    <property type="project" value="InterPro"/>
</dbReference>
<evidence type="ECO:0000256" key="4">
    <source>
        <dbReference type="ARBA" id="ARBA00023015"/>
    </source>
</evidence>
<name>A0AAU9R6R9_THLAR</name>
<evidence type="ECO:0000313" key="13">
    <source>
        <dbReference type="Proteomes" id="UP000836841"/>
    </source>
</evidence>
<dbReference type="FunFam" id="1.10.20.10:FF:000049">
    <property type="entry name" value="Nuclear transcription factor Y subunit B-6"/>
    <property type="match status" value="1"/>
</dbReference>
<accession>A0AAU9R6R9</accession>
<keyword evidence="7" id="KW-0804">Transcription</keyword>
<dbReference type="InterPro" id="IPR003956">
    <property type="entry name" value="Transcrpt_fac_NFYB/HAP3_CS"/>
</dbReference>
<keyword evidence="10" id="KW-0812">Transmembrane</keyword>
<dbReference type="PROSITE" id="PS00685">
    <property type="entry name" value="NFYB_HAP3"/>
    <property type="match status" value="1"/>
</dbReference>
<evidence type="ECO:0000259" key="11">
    <source>
        <dbReference type="Pfam" id="PF00808"/>
    </source>
</evidence>
<protein>
    <recommendedName>
        <fullName evidence="11">Transcription factor CBF/NF-Y/archaeal histone domain-containing protein</fullName>
    </recommendedName>
</protein>
<keyword evidence="5" id="KW-0238">DNA-binding</keyword>